<sequence length="111" mass="12364">MPLKLPAPPYWAVIFSSQRSAADQGYAAMAERMLRLAEVQPGYLGAESARDSAGFGITVSYWDSVEAIAAWRQHAEHLVAQKLGREVWYRDFSLKVARVERAHASGQDRDA</sequence>
<dbReference type="InterPro" id="IPR007138">
    <property type="entry name" value="ABM_dom"/>
</dbReference>
<proteinExistence type="predicted"/>
<dbReference type="RefSeq" id="WP_059285023.1">
    <property type="nucleotide sequence ID" value="NZ_LNQU01000013.1"/>
</dbReference>
<name>A0A318JUE6_9NEIS</name>
<dbReference type="GO" id="GO:0004497">
    <property type="term" value="F:monooxygenase activity"/>
    <property type="evidence" value="ECO:0007669"/>
    <property type="project" value="UniProtKB-KW"/>
</dbReference>
<dbReference type="AlphaFoldDB" id="A0A318JUE6"/>
<evidence type="ECO:0000259" key="1">
    <source>
        <dbReference type="Pfam" id="PF03992"/>
    </source>
</evidence>
<dbReference type="InterPro" id="IPR011008">
    <property type="entry name" value="Dimeric_a/b-barrel"/>
</dbReference>
<feature type="domain" description="ABM" evidence="1">
    <location>
        <begin position="17"/>
        <end position="82"/>
    </location>
</feature>
<evidence type="ECO:0000313" key="2">
    <source>
        <dbReference type="EMBL" id="PXX48232.1"/>
    </source>
</evidence>
<reference evidence="2 3" key="1">
    <citation type="submission" date="2018-05" db="EMBL/GenBank/DDBJ databases">
        <title>Genomic Encyclopedia of Type Strains, Phase IV (KMG-IV): sequencing the most valuable type-strain genomes for metagenomic binning, comparative biology and taxonomic classification.</title>
        <authorList>
            <person name="Goeker M."/>
        </authorList>
    </citation>
    <scope>NUCLEOTIDE SEQUENCE [LARGE SCALE GENOMIC DNA]</scope>
    <source>
        <strain evidence="2 3">DSM 25134</strain>
    </source>
</reference>
<accession>A0A318JUE6</accession>
<dbReference type="EMBL" id="QJKC01000007">
    <property type="protein sequence ID" value="PXX48232.1"/>
    <property type="molecule type" value="Genomic_DNA"/>
</dbReference>
<dbReference type="PANTHER" id="PTHR37811:SF2">
    <property type="entry name" value="ABM DOMAIN-CONTAINING PROTEIN"/>
    <property type="match status" value="1"/>
</dbReference>
<dbReference type="PANTHER" id="PTHR37811">
    <property type="entry name" value="BLL5343 PROTEIN"/>
    <property type="match status" value="1"/>
</dbReference>
<dbReference type="Proteomes" id="UP000248395">
    <property type="component" value="Unassembled WGS sequence"/>
</dbReference>
<dbReference type="InterPro" id="IPR052936">
    <property type="entry name" value="Jasmonate_Hydroxylase-like"/>
</dbReference>
<keyword evidence="2" id="KW-0560">Oxidoreductase</keyword>
<dbReference type="SUPFAM" id="SSF54909">
    <property type="entry name" value="Dimeric alpha+beta barrel"/>
    <property type="match status" value="1"/>
</dbReference>
<protein>
    <submittedName>
        <fullName evidence="2">Heme-degrading monooxygenase HmoA</fullName>
    </submittedName>
</protein>
<keyword evidence="2" id="KW-0503">Monooxygenase</keyword>
<keyword evidence="3" id="KW-1185">Reference proteome</keyword>
<organism evidence="2 3">
    <name type="scientific">Aquitalea magnusonii</name>
    <dbReference type="NCBI Taxonomy" id="332411"/>
    <lineage>
        <taxon>Bacteria</taxon>
        <taxon>Pseudomonadati</taxon>
        <taxon>Pseudomonadota</taxon>
        <taxon>Betaproteobacteria</taxon>
        <taxon>Neisseriales</taxon>
        <taxon>Chromobacteriaceae</taxon>
        <taxon>Aquitalea</taxon>
    </lineage>
</organism>
<dbReference type="OrthoDB" id="9797060at2"/>
<gene>
    <name evidence="2" type="ORF">DFR38_10716</name>
</gene>
<dbReference type="Pfam" id="PF03992">
    <property type="entry name" value="ABM"/>
    <property type="match status" value="1"/>
</dbReference>
<evidence type="ECO:0000313" key="3">
    <source>
        <dbReference type="Proteomes" id="UP000248395"/>
    </source>
</evidence>
<dbReference type="Gene3D" id="3.30.70.100">
    <property type="match status" value="1"/>
</dbReference>
<comment type="caution">
    <text evidence="2">The sequence shown here is derived from an EMBL/GenBank/DDBJ whole genome shotgun (WGS) entry which is preliminary data.</text>
</comment>